<keyword evidence="2" id="KW-0812">Transmembrane</keyword>
<dbReference type="InterPro" id="IPR011990">
    <property type="entry name" value="TPR-like_helical_dom_sf"/>
</dbReference>
<gene>
    <name evidence="4" type="ORF">IAC47_07820</name>
</gene>
<dbReference type="EMBL" id="DXGG01000244">
    <property type="protein sequence ID" value="HIW88155.1"/>
    <property type="molecule type" value="Genomic_DNA"/>
</dbReference>
<feature type="repeat" description="TPR" evidence="1">
    <location>
        <begin position="180"/>
        <end position="213"/>
    </location>
</feature>
<dbReference type="PROSITE" id="PS50005">
    <property type="entry name" value="TPR"/>
    <property type="match status" value="2"/>
</dbReference>
<accession>A0A9D1UJ01</accession>
<dbReference type="InterPro" id="IPR018704">
    <property type="entry name" value="SecYEG/CpoB_TPR"/>
</dbReference>
<sequence>MNTENTENNKKNEEKNFNVGELVTNTEQFVKRNQKVIITIICVVVLCVVGYFAYKHFYSVPKEESAQKELFAAQRYFEQEDYDKALKGDGKHQGLLSIKDEYSSTKAGKLAAYYIGCIYLNQGEFQKAIDNLSDFSSDDRIMSSQAKAMTGDAYAELNQLDKAISAYQDAAKADNDLTTPFVLLKMGQIYEIQKKNDKALECYKKIKQQYPSSMEYREIEKYISRLEAMK</sequence>
<name>A0A9D1UJ01_9BACT</name>
<evidence type="ECO:0000313" key="4">
    <source>
        <dbReference type="EMBL" id="HIW88155.1"/>
    </source>
</evidence>
<feature type="repeat" description="TPR" evidence="1">
    <location>
        <begin position="144"/>
        <end position="177"/>
    </location>
</feature>
<evidence type="ECO:0000259" key="3">
    <source>
        <dbReference type="Pfam" id="PF09976"/>
    </source>
</evidence>
<evidence type="ECO:0000313" key="5">
    <source>
        <dbReference type="Proteomes" id="UP000824267"/>
    </source>
</evidence>
<dbReference type="Proteomes" id="UP000824267">
    <property type="component" value="Unassembled WGS sequence"/>
</dbReference>
<organism evidence="4 5">
    <name type="scientific">Candidatus Onthomorpha intestinigallinarum</name>
    <dbReference type="NCBI Taxonomy" id="2840880"/>
    <lineage>
        <taxon>Bacteria</taxon>
        <taxon>Pseudomonadati</taxon>
        <taxon>Bacteroidota</taxon>
        <taxon>Bacteroidia</taxon>
        <taxon>Bacteroidales</taxon>
        <taxon>Candidatus Onthomorpha</taxon>
    </lineage>
</organism>
<evidence type="ECO:0000256" key="1">
    <source>
        <dbReference type="PROSITE-ProRule" id="PRU00339"/>
    </source>
</evidence>
<dbReference type="SMART" id="SM00028">
    <property type="entry name" value="TPR"/>
    <property type="match status" value="2"/>
</dbReference>
<proteinExistence type="predicted"/>
<keyword evidence="2" id="KW-0472">Membrane</keyword>
<reference evidence="4" key="1">
    <citation type="journal article" date="2021" name="PeerJ">
        <title>Extensive microbial diversity within the chicken gut microbiome revealed by metagenomics and culture.</title>
        <authorList>
            <person name="Gilroy R."/>
            <person name="Ravi A."/>
            <person name="Getino M."/>
            <person name="Pursley I."/>
            <person name="Horton D.L."/>
            <person name="Alikhan N.F."/>
            <person name="Baker D."/>
            <person name="Gharbi K."/>
            <person name="Hall N."/>
            <person name="Watson M."/>
            <person name="Adriaenssens E.M."/>
            <person name="Foster-Nyarko E."/>
            <person name="Jarju S."/>
            <person name="Secka A."/>
            <person name="Antonio M."/>
            <person name="Oren A."/>
            <person name="Chaudhuri R.R."/>
            <person name="La Ragione R."/>
            <person name="Hildebrand F."/>
            <person name="Pallen M.J."/>
        </authorList>
    </citation>
    <scope>NUCLEOTIDE SEQUENCE</scope>
    <source>
        <strain evidence="4">Gambia16-930</strain>
    </source>
</reference>
<keyword evidence="2" id="KW-1133">Transmembrane helix</keyword>
<dbReference type="InterPro" id="IPR019734">
    <property type="entry name" value="TPR_rpt"/>
</dbReference>
<feature type="domain" description="Ancillary SecYEG translocon subunit/Cell division coordinator CpoB TPR" evidence="3">
    <location>
        <begin position="66"/>
        <end position="188"/>
    </location>
</feature>
<reference evidence="4" key="2">
    <citation type="submission" date="2021-04" db="EMBL/GenBank/DDBJ databases">
        <authorList>
            <person name="Gilroy R."/>
        </authorList>
    </citation>
    <scope>NUCLEOTIDE SEQUENCE</scope>
    <source>
        <strain evidence="4">Gambia16-930</strain>
    </source>
</reference>
<dbReference type="AlphaFoldDB" id="A0A9D1UJ01"/>
<dbReference type="Pfam" id="PF09976">
    <property type="entry name" value="TPR_21"/>
    <property type="match status" value="1"/>
</dbReference>
<protein>
    <submittedName>
        <fullName evidence="4">Tetratricopeptide repeat protein</fullName>
    </submittedName>
</protein>
<dbReference type="Gene3D" id="1.25.40.10">
    <property type="entry name" value="Tetratricopeptide repeat domain"/>
    <property type="match status" value="2"/>
</dbReference>
<dbReference type="SUPFAM" id="SSF48452">
    <property type="entry name" value="TPR-like"/>
    <property type="match status" value="1"/>
</dbReference>
<keyword evidence="1" id="KW-0802">TPR repeat</keyword>
<comment type="caution">
    <text evidence="4">The sequence shown here is derived from an EMBL/GenBank/DDBJ whole genome shotgun (WGS) entry which is preliminary data.</text>
</comment>
<feature type="transmembrane region" description="Helical" evidence="2">
    <location>
        <begin position="36"/>
        <end position="54"/>
    </location>
</feature>
<evidence type="ECO:0000256" key="2">
    <source>
        <dbReference type="SAM" id="Phobius"/>
    </source>
</evidence>